<name>A0A087EFG4_9BIFI</name>
<keyword evidence="2" id="KW-0012">Acyltransferase</keyword>
<evidence type="ECO:0000313" key="3">
    <source>
        <dbReference type="EMBL" id="KFJ06515.1"/>
    </source>
</evidence>
<protein>
    <submittedName>
        <fullName evidence="3">Acetyltransferase</fullName>
    </submittedName>
</protein>
<dbReference type="PANTHER" id="PTHR10545">
    <property type="entry name" value="DIAMINE N-ACETYLTRANSFERASE"/>
    <property type="match status" value="1"/>
</dbReference>
<organism evidence="3 4">
    <name type="scientific">Bifidobacterium tsurumiense</name>
    <dbReference type="NCBI Taxonomy" id="356829"/>
    <lineage>
        <taxon>Bacteria</taxon>
        <taxon>Bacillati</taxon>
        <taxon>Actinomycetota</taxon>
        <taxon>Actinomycetes</taxon>
        <taxon>Bifidobacteriales</taxon>
        <taxon>Bifidobacteriaceae</taxon>
        <taxon>Bifidobacterium</taxon>
    </lineage>
</organism>
<dbReference type="Gene3D" id="3.40.630.30">
    <property type="match status" value="1"/>
</dbReference>
<dbReference type="RefSeq" id="WP_044259414.1">
    <property type="nucleotide sequence ID" value="NZ_JAXEUP010000001.1"/>
</dbReference>
<evidence type="ECO:0000313" key="4">
    <source>
        <dbReference type="Proteomes" id="UP000029080"/>
    </source>
</evidence>
<dbReference type="CDD" id="cd04301">
    <property type="entry name" value="NAT_SF"/>
    <property type="match status" value="1"/>
</dbReference>
<accession>A0A087EFG4</accession>
<dbReference type="EMBL" id="JGZU01000007">
    <property type="protein sequence ID" value="KFJ06515.1"/>
    <property type="molecule type" value="Genomic_DNA"/>
</dbReference>
<dbReference type="SUPFAM" id="SSF55729">
    <property type="entry name" value="Acyl-CoA N-acyltransferases (Nat)"/>
    <property type="match status" value="1"/>
</dbReference>
<dbReference type="PROSITE" id="PS51186">
    <property type="entry name" value="GNAT"/>
    <property type="match status" value="1"/>
</dbReference>
<comment type="caution">
    <text evidence="3">The sequence shown here is derived from an EMBL/GenBank/DDBJ whole genome shotgun (WGS) entry which is preliminary data.</text>
</comment>
<keyword evidence="1 3" id="KW-0808">Transferase</keyword>
<dbReference type="eggNOG" id="COG0456">
    <property type="taxonomic scope" value="Bacteria"/>
</dbReference>
<dbReference type="AlphaFoldDB" id="A0A087EFG4"/>
<dbReference type="Proteomes" id="UP000029080">
    <property type="component" value="Unassembled WGS sequence"/>
</dbReference>
<proteinExistence type="predicted"/>
<dbReference type="GO" id="GO:0008080">
    <property type="term" value="F:N-acetyltransferase activity"/>
    <property type="evidence" value="ECO:0007669"/>
    <property type="project" value="UniProtKB-ARBA"/>
</dbReference>
<dbReference type="STRING" id="356829.BITS_1199"/>
<gene>
    <name evidence="3" type="ORF">BITS_1199</name>
</gene>
<dbReference type="InterPro" id="IPR000182">
    <property type="entry name" value="GNAT_dom"/>
</dbReference>
<evidence type="ECO:0000256" key="2">
    <source>
        <dbReference type="ARBA" id="ARBA00023315"/>
    </source>
</evidence>
<dbReference type="Pfam" id="PF00583">
    <property type="entry name" value="Acetyltransf_1"/>
    <property type="match status" value="1"/>
</dbReference>
<reference evidence="3 4" key="1">
    <citation type="submission" date="2014-03" db="EMBL/GenBank/DDBJ databases">
        <title>Genomics of Bifidobacteria.</title>
        <authorList>
            <person name="Ventura M."/>
            <person name="Milani C."/>
            <person name="Lugli G.A."/>
        </authorList>
    </citation>
    <scope>NUCLEOTIDE SEQUENCE [LARGE SCALE GENOMIC DNA]</scope>
    <source>
        <strain evidence="3 4">JCM 13495</strain>
    </source>
</reference>
<dbReference type="InterPro" id="IPR051016">
    <property type="entry name" value="Diverse_Substrate_AcTransf"/>
</dbReference>
<sequence length="173" mass="19542">MTLIEHAQGSEAPSIRTAGVEDIDELLRLLKQVAQVHHVGRPDLFKDGGSKYDHDSLKELLGQKDVTVYVAQLPNEQRLAGYAFTMEQHHESHGAFQPISTLYVDDLCVDETVRGRAIGSRLMEHVFDVARQQGFYNVTLNVWACNPEALAFYKRCGMEVYTYGMERIVNDAQ</sequence>
<dbReference type="PANTHER" id="PTHR10545:SF29">
    <property type="entry name" value="GH14572P-RELATED"/>
    <property type="match status" value="1"/>
</dbReference>
<keyword evidence="4" id="KW-1185">Reference proteome</keyword>
<dbReference type="OrthoDB" id="9805924at2"/>
<dbReference type="InterPro" id="IPR016181">
    <property type="entry name" value="Acyl_CoA_acyltransferase"/>
</dbReference>
<evidence type="ECO:0000256" key="1">
    <source>
        <dbReference type="ARBA" id="ARBA00022679"/>
    </source>
</evidence>